<keyword evidence="2" id="KW-0723">Serine/threonine-protein kinase</keyword>
<comment type="caution">
    <text evidence="7">The sequence shown here is derived from an EMBL/GenBank/DDBJ whole genome shotgun (WGS) entry which is preliminary data.</text>
</comment>
<dbReference type="Proteomes" id="UP001604277">
    <property type="component" value="Unassembled WGS sequence"/>
</dbReference>
<dbReference type="EMBL" id="JBFOLJ010000005">
    <property type="protein sequence ID" value="KAL2538641.1"/>
    <property type="molecule type" value="Genomic_DNA"/>
</dbReference>
<name>A0ABD1VMZ7_9LAMI</name>
<accession>A0ABD1VMZ7</accession>
<evidence type="ECO:0000313" key="8">
    <source>
        <dbReference type="Proteomes" id="UP001604277"/>
    </source>
</evidence>
<keyword evidence="3 7" id="KW-0418">Kinase</keyword>
<comment type="catalytic activity">
    <reaction evidence="4">
        <text>L-threonyl-[protein] + ATP = O-phospho-L-threonyl-[protein] + ADP + H(+)</text>
        <dbReference type="Rhea" id="RHEA:46608"/>
        <dbReference type="Rhea" id="RHEA-COMP:11060"/>
        <dbReference type="Rhea" id="RHEA-COMP:11605"/>
        <dbReference type="ChEBI" id="CHEBI:15378"/>
        <dbReference type="ChEBI" id="CHEBI:30013"/>
        <dbReference type="ChEBI" id="CHEBI:30616"/>
        <dbReference type="ChEBI" id="CHEBI:61977"/>
        <dbReference type="ChEBI" id="CHEBI:456216"/>
        <dbReference type="EC" id="2.7.11.1"/>
    </reaction>
</comment>
<organism evidence="7 8">
    <name type="scientific">Forsythia ovata</name>
    <dbReference type="NCBI Taxonomy" id="205694"/>
    <lineage>
        <taxon>Eukaryota</taxon>
        <taxon>Viridiplantae</taxon>
        <taxon>Streptophyta</taxon>
        <taxon>Embryophyta</taxon>
        <taxon>Tracheophyta</taxon>
        <taxon>Spermatophyta</taxon>
        <taxon>Magnoliopsida</taxon>
        <taxon>eudicotyledons</taxon>
        <taxon>Gunneridae</taxon>
        <taxon>Pentapetalae</taxon>
        <taxon>asterids</taxon>
        <taxon>lamiids</taxon>
        <taxon>Lamiales</taxon>
        <taxon>Oleaceae</taxon>
        <taxon>Forsythieae</taxon>
        <taxon>Forsythia</taxon>
    </lineage>
</organism>
<sequence>MAPELYEEEYDELVDVYSFGMCVLEMLSSEYPYCECSNLAQIYKKVTSGKLPEAFYRITDAEAQRFIAQRFIGRCLQNATKRPSAHELLMDPFLAREEVDQLPITTIPSDNLVPDRKMLESQTSSS</sequence>
<dbReference type="SUPFAM" id="SSF56112">
    <property type="entry name" value="Protein kinase-like (PK-like)"/>
    <property type="match status" value="1"/>
</dbReference>
<proteinExistence type="predicted"/>
<dbReference type="EC" id="2.7.11.1" evidence="1"/>
<dbReference type="AlphaFoldDB" id="A0ABD1VMZ7"/>
<keyword evidence="8" id="KW-1185">Reference proteome</keyword>
<dbReference type="PROSITE" id="PS50011">
    <property type="entry name" value="PROTEIN_KINASE_DOM"/>
    <property type="match status" value="1"/>
</dbReference>
<dbReference type="Gene3D" id="1.10.510.10">
    <property type="entry name" value="Transferase(Phosphotransferase) domain 1"/>
    <property type="match status" value="1"/>
</dbReference>
<dbReference type="Pfam" id="PF00069">
    <property type="entry name" value="Pkinase"/>
    <property type="match status" value="1"/>
</dbReference>
<evidence type="ECO:0000256" key="4">
    <source>
        <dbReference type="ARBA" id="ARBA00047899"/>
    </source>
</evidence>
<dbReference type="InterPro" id="IPR011009">
    <property type="entry name" value="Kinase-like_dom_sf"/>
</dbReference>
<reference evidence="8" key="1">
    <citation type="submission" date="2024-07" db="EMBL/GenBank/DDBJ databases">
        <title>Two chromosome-level genome assemblies of Korean endemic species Abeliophyllum distichum and Forsythia ovata (Oleaceae).</title>
        <authorList>
            <person name="Jang H."/>
        </authorList>
    </citation>
    <scope>NUCLEOTIDE SEQUENCE [LARGE SCALE GENOMIC DNA]</scope>
</reference>
<evidence type="ECO:0000259" key="6">
    <source>
        <dbReference type="PROSITE" id="PS50011"/>
    </source>
</evidence>
<comment type="catalytic activity">
    <reaction evidence="5">
        <text>L-seryl-[protein] + ATP = O-phospho-L-seryl-[protein] + ADP + H(+)</text>
        <dbReference type="Rhea" id="RHEA:17989"/>
        <dbReference type="Rhea" id="RHEA-COMP:9863"/>
        <dbReference type="Rhea" id="RHEA-COMP:11604"/>
        <dbReference type="ChEBI" id="CHEBI:15378"/>
        <dbReference type="ChEBI" id="CHEBI:29999"/>
        <dbReference type="ChEBI" id="CHEBI:30616"/>
        <dbReference type="ChEBI" id="CHEBI:83421"/>
        <dbReference type="ChEBI" id="CHEBI:456216"/>
        <dbReference type="EC" id="2.7.11.1"/>
    </reaction>
</comment>
<evidence type="ECO:0000256" key="5">
    <source>
        <dbReference type="ARBA" id="ARBA00048679"/>
    </source>
</evidence>
<protein>
    <recommendedName>
        <fullName evidence="1">non-specific serine/threonine protein kinase</fullName>
        <ecNumber evidence="1">2.7.11.1</ecNumber>
    </recommendedName>
</protein>
<keyword evidence="3 7" id="KW-0808">Transferase</keyword>
<feature type="domain" description="Protein kinase" evidence="6">
    <location>
        <begin position="1"/>
        <end position="94"/>
    </location>
</feature>
<dbReference type="GO" id="GO:0004674">
    <property type="term" value="F:protein serine/threonine kinase activity"/>
    <property type="evidence" value="ECO:0007669"/>
    <property type="project" value="UniProtKB-KW"/>
</dbReference>
<gene>
    <name evidence="7" type="ORF">Fot_20032</name>
</gene>
<evidence type="ECO:0000256" key="3">
    <source>
        <dbReference type="ARBA" id="ARBA00022777"/>
    </source>
</evidence>
<dbReference type="PANTHER" id="PTHR13902">
    <property type="entry name" value="SERINE/THREONINE-PROTEIN KINASE WNK WITH NO LYSINE -RELATED"/>
    <property type="match status" value="1"/>
</dbReference>
<dbReference type="InterPro" id="IPR050588">
    <property type="entry name" value="WNK_Ser-Thr_kinase"/>
</dbReference>
<dbReference type="InterPro" id="IPR000719">
    <property type="entry name" value="Prot_kinase_dom"/>
</dbReference>
<evidence type="ECO:0000256" key="1">
    <source>
        <dbReference type="ARBA" id="ARBA00012513"/>
    </source>
</evidence>
<evidence type="ECO:0000256" key="2">
    <source>
        <dbReference type="ARBA" id="ARBA00022527"/>
    </source>
</evidence>
<evidence type="ECO:0000313" key="7">
    <source>
        <dbReference type="EMBL" id="KAL2538641.1"/>
    </source>
</evidence>